<sequence length="85" mass="9528">MTDVASQGGKRELLHQLRNRLNVMGFALYALRDETSKPLETLRHAHQSAIQLLNELGEQERAQELADSQRAQAPDVTVPPPLNDQ</sequence>
<organism evidence="2 4">
    <name type="scientific">Xanthomonas vesicatoria</name>
    <dbReference type="NCBI Taxonomy" id="56460"/>
    <lineage>
        <taxon>Bacteria</taxon>
        <taxon>Pseudomonadati</taxon>
        <taxon>Pseudomonadota</taxon>
        <taxon>Gammaproteobacteria</taxon>
        <taxon>Lysobacterales</taxon>
        <taxon>Lysobacteraceae</taxon>
        <taxon>Xanthomonas</taxon>
    </lineage>
</organism>
<dbReference type="EMBL" id="JSYJ01000014">
    <property type="protein sequence ID" value="KHM97377.1"/>
    <property type="molecule type" value="Genomic_DNA"/>
</dbReference>
<evidence type="ECO:0000313" key="4">
    <source>
        <dbReference type="Proteomes" id="UP000030969"/>
    </source>
</evidence>
<feature type="region of interest" description="Disordered" evidence="1">
    <location>
        <begin position="61"/>
        <end position="85"/>
    </location>
</feature>
<reference evidence="2 4" key="1">
    <citation type="submission" date="2014-11" db="EMBL/GenBank/DDBJ databases">
        <title>Draft Genome Sequences of Xanthomonas vesicatoria Strains from the Balkan Peninsula.</title>
        <authorList>
            <person name="Vancheva T."/>
            <person name="Lefeuvre P."/>
            <person name="Bogatzevska N."/>
            <person name="Moncheva P."/>
            <person name="Koebnik R."/>
        </authorList>
    </citation>
    <scope>NUCLEOTIDE SEQUENCE [LARGE SCALE GENOMIC DNA]</scope>
    <source>
        <strain evidence="2 4">53M</strain>
    </source>
</reference>
<proteinExistence type="predicted"/>
<dbReference type="Proteomes" id="UP001430544">
    <property type="component" value="Unassembled WGS sequence"/>
</dbReference>
<dbReference type="EMBL" id="JAJIUN010000093">
    <property type="protein sequence ID" value="MCC8624351.1"/>
    <property type="molecule type" value="Genomic_DNA"/>
</dbReference>
<reference evidence="3" key="2">
    <citation type="submission" date="2021-11" db="EMBL/GenBank/DDBJ databases">
        <title>Genome resources and taxonomic validation of 89 Xanthomonas strains.</title>
        <authorList>
            <person name="Tambong J.T."/>
        </authorList>
    </citation>
    <scope>NUCLEOTIDE SEQUENCE</scope>
    <source>
        <strain evidence="3">Bv 5-4A</strain>
    </source>
</reference>
<keyword evidence="5" id="KW-1185">Reference proteome</keyword>
<comment type="caution">
    <text evidence="2">The sequence shown here is derived from an EMBL/GenBank/DDBJ whole genome shotgun (WGS) entry which is preliminary data.</text>
</comment>
<dbReference type="Proteomes" id="UP000030969">
    <property type="component" value="Unassembled WGS sequence"/>
</dbReference>
<name>A0AAJ0J1B4_9XANT</name>
<gene>
    <name evidence="3" type="ORF">LN473_20700</name>
    <name evidence="2" type="ORF">OR61_04090</name>
</gene>
<dbReference type="AlphaFoldDB" id="A0AAJ0J1B4"/>
<evidence type="ECO:0000313" key="5">
    <source>
        <dbReference type="Proteomes" id="UP001430544"/>
    </source>
</evidence>
<evidence type="ECO:0000313" key="2">
    <source>
        <dbReference type="EMBL" id="KHM97377.1"/>
    </source>
</evidence>
<accession>A0AAJ0J1B4</accession>
<evidence type="ECO:0000256" key="1">
    <source>
        <dbReference type="SAM" id="MobiDB-lite"/>
    </source>
</evidence>
<protein>
    <submittedName>
        <fullName evidence="2">Uncharacterized protein</fullName>
    </submittedName>
</protein>
<evidence type="ECO:0000313" key="3">
    <source>
        <dbReference type="EMBL" id="MCC8624351.1"/>
    </source>
</evidence>